<comment type="caution">
    <text evidence="1">The sequence shown here is derived from an EMBL/GenBank/DDBJ whole genome shotgun (WGS) entry which is preliminary data.</text>
</comment>
<reference evidence="2" key="1">
    <citation type="submission" date="2016-03" db="EMBL/GenBank/DDBJ databases">
        <authorList>
            <person name="Heylen K."/>
            <person name="De Vos P."/>
            <person name="Vekeman B."/>
        </authorList>
    </citation>
    <scope>NUCLEOTIDE SEQUENCE [LARGE SCALE GENOMIC DNA]</scope>
    <source>
        <strain evidence="2">R-45383</strain>
    </source>
</reference>
<dbReference type="EMBL" id="LUUK01000221">
    <property type="protein sequence ID" value="OAI12203.1"/>
    <property type="molecule type" value="Genomic_DNA"/>
</dbReference>
<protein>
    <submittedName>
        <fullName evidence="1">Uncharacterized protein</fullName>
    </submittedName>
</protein>
<accession>A0A177N3Z5</accession>
<dbReference type="Proteomes" id="UP000077628">
    <property type="component" value="Unassembled WGS sequence"/>
</dbReference>
<proteinExistence type="predicted"/>
<keyword evidence="2" id="KW-1185">Reference proteome</keyword>
<name>A0A177N3Z5_9GAMM</name>
<sequence>MMRLFPFLEGVWNNVHYSGHNWAQERRICSTNHFDVYFRFTISDDSLRKAEIDALIERAGDEVFIKNTLVAALKIKRSSGNTKAALILDELNLHADRVAENHIPPLLSAIFSLGDKLHVEEDRAGAFDIGHNQLRIHWLLRRLTRDRFSLSERSSMFLQACEVASIGWLMDFTRSAYTDYYPREGNEPSSEADCLTTREDAEKLKASLVPKIVEAAKTGELLASPDLPYLLYCWVDWGDDDGLAVKTWTREQLLNDETVTRFADAFTSYSWSQGFGIGGLGDLVAKKTVRVQIKHLDQIMDRSFFMSRLEEIECKYGENTPTVIKEFLDAWRLLEKDGE</sequence>
<evidence type="ECO:0000313" key="1">
    <source>
        <dbReference type="EMBL" id="OAI12203.1"/>
    </source>
</evidence>
<evidence type="ECO:0000313" key="2">
    <source>
        <dbReference type="Proteomes" id="UP000077628"/>
    </source>
</evidence>
<gene>
    <name evidence="1" type="ORF">A1355_14640</name>
</gene>
<organism evidence="1 2">
    <name type="scientific">Methylomonas koyamae</name>
    <dbReference type="NCBI Taxonomy" id="702114"/>
    <lineage>
        <taxon>Bacteria</taxon>
        <taxon>Pseudomonadati</taxon>
        <taxon>Pseudomonadota</taxon>
        <taxon>Gammaproteobacteria</taxon>
        <taxon>Methylococcales</taxon>
        <taxon>Methylococcaceae</taxon>
        <taxon>Methylomonas</taxon>
    </lineage>
</organism>
<dbReference type="AlphaFoldDB" id="A0A177N3Z5"/>